<feature type="domain" description="DDE Tnp4" evidence="3">
    <location>
        <begin position="94"/>
        <end position="253"/>
    </location>
</feature>
<comment type="cofactor">
    <cofactor evidence="1">
        <name>a divalent metal cation</name>
        <dbReference type="ChEBI" id="CHEBI:60240"/>
    </cofactor>
</comment>
<sequence>LVISVSAVHRSGTMSIGDQVLMTLMRLRLSLLYGDLARRFEISVGQVGKVFRKVMSVLADILSKVIVWLPKEVILATMPVQFIEGGYRNTTVIIDCSEVPLQMPKRLYARGQSFSYYKGRNTVKFLIAVAPSGFVMFVSCAYGGRASDKFIVEDSCFAEYLSDDDQVMADRGFSLSAEMREKGVKLNIPAFTRGRKQITEKEATESRRISRLRIHVERAIGRVKTYRILKQPLPIHHKKIMNKIILVCAGLCNLKGALIAAQDPQKRKREQDDD</sequence>
<dbReference type="Pfam" id="PF13613">
    <property type="entry name" value="HTH_Tnp_4"/>
    <property type="match status" value="1"/>
</dbReference>
<proteinExistence type="predicted"/>
<dbReference type="AlphaFoldDB" id="A0A147BAL3"/>
<evidence type="ECO:0000256" key="2">
    <source>
        <dbReference type="ARBA" id="ARBA00022723"/>
    </source>
</evidence>
<feature type="non-terminal residue" evidence="5">
    <location>
        <position position="1"/>
    </location>
</feature>
<dbReference type="EMBL" id="GEGO01007596">
    <property type="protein sequence ID" value="JAR87808.1"/>
    <property type="molecule type" value="Transcribed_RNA"/>
</dbReference>
<protein>
    <submittedName>
        <fullName evidence="5">Putative isl2eu-5 hm</fullName>
    </submittedName>
</protein>
<name>A0A147BAL3_IXORI</name>
<dbReference type="PANTHER" id="PTHR23080:SF143">
    <property type="entry name" value="SI:DKEY-56D12.4"/>
    <property type="match status" value="1"/>
</dbReference>
<feature type="domain" description="Transposase Helix-turn-helix" evidence="4">
    <location>
        <begin position="14"/>
        <end position="63"/>
    </location>
</feature>
<dbReference type="GO" id="GO:0046872">
    <property type="term" value="F:metal ion binding"/>
    <property type="evidence" value="ECO:0007669"/>
    <property type="project" value="UniProtKB-KW"/>
</dbReference>
<dbReference type="Pfam" id="PF13359">
    <property type="entry name" value="DDE_Tnp_4"/>
    <property type="match status" value="1"/>
</dbReference>
<reference evidence="5" key="1">
    <citation type="journal article" date="2018" name="PLoS Negl. Trop. Dis.">
        <title>Sialome diversity of ticks revealed by RNAseq of single tick salivary glands.</title>
        <authorList>
            <person name="Perner J."/>
            <person name="Kropackova S."/>
            <person name="Kopacek P."/>
            <person name="Ribeiro J.M."/>
        </authorList>
    </citation>
    <scope>NUCLEOTIDE SEQUENCE</scope>
    <source>
        <strain evidence="5">Siblings of single egg batch collected in Ceske Budejovice</strain>
        <tissue evidence="5">Salivary glands</tissue>
    </source>
</reference>
<evidence type="ECO:0000256" key="1">
    <source>
        <dbReference type="ARBA" id="ARBA00001968"/>
    </source>
</evidence>
<accession>A0A147BAL3</accession>
<dbReference type="InterPro" id="IPR027806">
    <property type="entry name" value="HARBI1_dom"/>
</dbReference>
<organism evidence="5">
    <name type="scientific">Ixodes ricinus</name>
    <name type="common">Common tick</name>
    <name type="synonym">Acarus ricinus</name>
    <dbReference type="NCBI Taxonomy" id="34613"/>
    <lineage>
        <taxon>Eukaryota</taxon>
        <taxon>Metazoa</taxon>
        <taxon>Ecdysozoa</taxon>
        <taxon>Arthropoda</taxon>
        <taxon>Chelicerata</taxon>
        <taxon>Arachnida</taxon>
        <taxon>Acari</taxon>
        <taxon>Parasitiformes</taxon>
        <taxon>Ixodida</taxon>
        <taxon>Ixodoidea</taxon>
        <taxon>Ixodidae</taxon>
        <taxon>Ixodinae</taxon>
        <taxon>Ixodes</taxon>
    </lineage>
</organism>
<dbReference type="InterPro" id="IPR027805">
    <property type="entry name" value="Transposase_HTH_dom"/>
</dbReference>
<evidence type="ECO:0000313" key="5">
    <source>
        <dbReference type="EMBL" id="JAR87808.1"/>
    </source>
</evidence>
<evidence type="ECO:0000259" key="4">
    <source>
        <dbReference type="Pfam" id="PF13613"/>
    </source>
</evidence>
<evidence type="ECO:0000259" key="3">
    <source>
        <dbReference type="Pfam" id="PF13359"/>
    </source>
</evidence>
<dbReference type="PANTHER" id="PTHR23080">
    <property type="entry name" value="THAP DOMAIN PROTEIN"/>
    <property type="match status" value="1"/>
</dbReference>
<keyword evidence="2" id="KW-0479">Metal-binding</keyword>